<evidence type="ECO:0000313" key="2">
    <source>
        <dbReference type="EMBL" id="OXT02703.1"/>
    </source>
</evidence>
<proteinExistence type="predicted"/>
<sequence length="98" mass="10450">MPSIDMPTIIIGSTIIACILLVSGFALNNMLDEDGYGPFGNTAILMLGFFGVLKALPELGYRVYTLPSVIFIGFGGAFGLIMLMVILKAALSRMFPEG</sequence>
<keyword evidence="3" id="KW-1185">Reference proteome</keyword>
<dbReference type="RefSeq" id="WP_094076654.1">
    <property type="nucleotide sequence ID" value="NZ_NBYO01000001.1"/>
</dbReference>
<dbReference type="AlphaFoldDB" id="A0A231V3E2"/>
<feature type="transmembrane region" description="Helical" evidence="1">
    <location>
        <begin position="69"/>
        <end position="91"/>
    </location>
</feature>
<feature type="transmembrane region" description="Helical" evidence="1">
    <location>
        <begin position="39"/>
        <end position="57"/>
    </location>
</feature>
<gene>
    <name evidence="2" type="ORF">B7H23_07410</name>
</gene>
<evidence type="ECO:0000313" key="3">
    <source>
        <dbReference type="Proteomes" id="UP000215405"/>
    </source>
</evidence>
<evidence type="ECO:0008006" key="4">
    <source>
        <dbReference type="Google" id="ProtNLM"/>
    </source>
</evidence>
<evidence type="ECO:0000256" key="1">
    <source>
        <dbReference type="SAM" id="Phobius"/>
    </source>
</evidence>
<organism evidence="2 3">
    <name type="scientific">Notoacmeibacter marinus</name>
    <dbReference type="NCBI Taxonomy" id="1876515"/>
    <lineage>
        <taxon>Bacteria</taxon>
        <taxon>Pseudomonadati</taxon>
        <taxon>Pseudomonadota</taxon>
        <taxon>Alphaproteobacteria</taxon>
        <taxon>Hyphomicrobiales</taxon>
        <taxon>Notoacmeibacteraceae</taxon>
        <taxon>Notoacmeibacter</taxon>
    </lineage>
</organism>
<accession>A0A231V3E2</accession>
<keyword evidence="1" id="KW-0812">Transmembrane</keyword>
<dbReference type="EMBL" id="NBYO01000001">
    <property type="protein sequence ID" value="OXT02703.1"/>
    <property type="molecule type" value="Genomic_DNA"/>
</dbReference>
<reference evidence="3" key="1">
    <citation type="journal article" date="2017" name="Int. J. Syst. Evol. Microbiol.">
        <title>Notoacmeibacter marinus gen. nov., sp. nov., isolated from the gut of a limpet and proposal of Notoacmeibacteraceae fam. nov. in the order Rhizobiales of the class Alphaproteobacteria.</title>
        <authorList>
            <person name="Huang Z."/>
            <person name="Guo F."/>
            <person name="Lai Q."/>
        </authorList>
    </citation>
    <scope>NUCLEOTIDE SEQUENCE [LARGE SCALE GENOMIC DNA]</scope>
    <source>
        <strain evidence="3">XMTR2A4</strain>
    </source>
</reference>
<protein>
    <recommendedName>
        <fullName evidence="4">GlsB/YeaQ/YmgE family stress response membrane protein</fullName>
    </recommendedName>
</protein>
<comment type="caution">
    <text evidence="2">The sequence shown here is derived from an EMBL/GenBank/DDBJ whole genome shotgun (WGS) entry which is preliminary data.</text>
</comment>
<keyword evidence="1" id="KW-1133">Transmembrane helix</keyword>
<keyword evidence="1" id="KW-0472">Membrane</keyword>
<name>A0A231V3E2_9HYPH</name>
<feature type="transmembrane region" description="Helical" evidence="1">
    <location>
        <begin position="6"/>
        <end position="27"/>
    </location>
</feature>
<dbReference type="Proteomes" id="UP000215405">
    <property type="component" value="Unassembled WGS sequence"/>
</dbReference>